<evidence type="ECO:0000313" key="2">
    <source>
        <dbReference type="Proteomes" id="UP000001072"/>
    </source>
</evidence>
<evidence type="ECO:0000313" key="1">
    <source>
        <dbReference type="EMBL" id="EGG02148.1"/>
    </source>
</evidence>
<dbReference type="Proteomes" id="UP000001072">
    <property type="component" value="Unassembled WGS sequence"/>
</dbReference>
<dbReference type="AlphaFoldDB" id="F4RZQ0"/>
<dbReference type="GeneID" id="18924072"/>
<sequence>MDVFRYKRLPMMWFGMIVMKATICNRGSTCEPRFNGTIPLGGKAEINAQVALVHDDLDVSPEGGAAYVLSGPVMVKEGPRTIEVVMDSGLKLRTGPVRNYKIGVEVKSVGLVAGVTTYITRNGNTWIVASVKHREWSSQVMGYAEFCIIYLYNDSRHKQGHLISTGNKLDLRGELITMNSVEDDWRVKNMTNTDLTIGQHHPISPESGAWRQLSLMSPLRGYDLC</sequence>
<dbReference type="RefSeq" id="XP_007414685.1">
    <property type="nucleotide sequence ID" value="XM_007414623.1"/>
</dbReference>
<gene>
    <name evidence="1" type="ORF">MELLADRAFT_110403</name>
</gene>
<keyword evidence="2" id="KW-1185">Reference proteome</keyword>
<proteinExistence type="predicted"/>
<dbReference type="InParanoid" id="F4RZQ0"/>
<dbReference type="EMBL" id="GL883133">
    <property type="protein sequence ID" value="EGG02148.1"/>
    <property type="molecule type" value="Genomic_DNA"/>
</dbReference>
<reference evidence="2" key="1">
    <citation type="journal article" date="2011" name="Proc. Natl. Acad. Sci. U.S.A.">
        <title>Obligate biotrophy features unraveled by the genomic analysis of rust fungi.</title>
        <authorList>
            <person name="Duplessis S."/>
            <person name="Cuomo C.A."/>
            <person name="Lin Y.-C."/>
            <person name="Aerts A."/>
            <person name="Tisserant E."/>
            <person name="Veneault-Fourrey C."/>
            <person name="Joly D.L."/>
            <person name="Hacquard S."/>
            <person name="Amselem J."/>
            <person name="Cantarel B.L."/>
            <person name="Chiu R."/>
            <person name="Coutinho P.M."/>
            <person name="Feau N."/>
            <person name="Field M."/>
            <person name="Frey P."/>
            <person name="Gelhaye E."/>
            <person name="Goldberg J."/>
            <person name="Grabherr M.G."/>
            <person name="Kodira C.D."/>
            <person name="Kohler A."/>
            <person name="Kuees U."/>
            <person name="Lindquist E.A."/>
            <person name="Lucas S.M."/>
            <person name="Mago R."/>
            <person name="Mauceli E."/>
            <person name="Morin E."/>
            <person name="Murat C."/>
            <person name="Pangilinan J.L."/>
            <person name="Park R."/>
            <person name="Pearson M."/>
            <person name="Quesneville H."/>
            <person name="Rouhier N."/>
            <person name="Sakthikumar S."/>
            <person name="Salamov A.A."/>
            <person name="Schmutz J."/>
            <person name="Selles B."/>
            <person name="Shapiro H."/>
            <person name="Tanguay P."/>
            <person name="Tuskan G.A."/>
            <person name="Henrissat B."/>
            <person name="Van de Peer Y."/>
            <person name="Rouze P."/>
            <person name="Ellis J.G."/>
            <person name="Dodds P.N."/>
            <person name="Schein J.E."/>
            <person name="Zhong S."/>
            <person name="Hamelin R.C."/>
            <person name="Grigoriev I.V."/>
            <person name="Szabo L.J."/>
            <person name="Martin F."/>
        </authorList>
    </citation>
    <scope>NUCLEOTIDE SEQUENCE [LARGE SCALE GENOMIC DNA]</scope>
    <source>
        <strain evidence="2">98AG31 / pathotype 3-4-7</strain>
    </source>
</reference>
<dbReference type="VEuPathDB" id="FungiDB:MELLADRAFT_110403"/>
<dbReference type="KEGG" id="mlr:MELLADRAFT_110403"/>
<accession>F4RZQ0</accession>
<name>F4RZQ0_MELLP</name>
<protein>
    <submittedName>
        <fullName evidence="1">Uncharacterized protein</fullName>
    </submittedName>
</protein>
<dbReference type="HOGENOM" id="CLU_1366512_0_0_1"/>
<organism evidence="2">
    <name type="scientific">Melampsora larici-populina (strain 98AG31 / pathotype 3-4-7)</name>
    <name type="common">Poplar leaf rust fungus</name>
    <dbReference type="NCBI Taxonomy" id="747676"/>
    <lineage>
        <taxon>Eukaryota</taxon>
        <taxon>Fungi</taxon>
        <taxon>Dikarya</taxon>
        <taxon>Basidiomycota</taxon>
        <taxon>Pucciniomycotina</taxon>
        <taxon>Pucciniomycetes</taxon>
        <taxon>Pucciniales</taxon>
        <taxon>Melampsoraceae</taxon>
        <taxon>Melampsora</taxon>
    </lineage>
</organism>